<keyword evidence="1" id="KW-0862">Zinc</keyword>
<comment type="caution">
    <text evidence="4">The sequence shown here is derived from an EMBL/GenBank/DDBJ whole genome shotgun (WGS) entry which is preliminary data.</text>
</comment>
<dbReference type="InterPro" id="IPR001841">
    <property type="entry name" value="Znf_RING"/>
</dbReference>
<dbReference type="Pfam" id="PF13639">
    <property type="entry name" value="zf-RING_2"/>
    <property type="match status" value="1"/>
</dbReference>
<evidence type="ECO:0000313" key="4">
    <source>
        <dbReference type="EMBL" id="CAK9035855.1"/>
    </source>
</evidence>
<dbReference type="InterPro" id="IPR013083">
    <property type="entry name" value="Znf_RING/FYVE/PHD"/>
</dbReference>
<dbReference type="SUPFAM" id="SSF57850">
    <property type="entry name" value="RING/U-box"/>
    <property type="match status" value="1"/>
</dbReference>
<evidence type="ECO:0000256" key="2">
    <source>
        <dbReference type="SAM" id="MobiDB-lite"/>
    </source>
</evidence>
<protein>
    <recommendedName>
        <fullName evidence="3">RING-type domain-containing protein</fullName>
    </recommendedName>
</protein>
<evidence type="ECO:0000256" key="1">
    <source>
        <dbReference type="PROSITE-ProRule" id="PRU00175"/>
    </source>
</evidence>
<evidence type="ECO:0000259" key="3">
    <source>
        <dbReference type="PROSITE" id="PS50089"/>
    </source>
</evidence>
<name>A0ABP0LC07_9DINO</name>
<proteinExistence type="predicted"/>
<keyword evidence="1" id="KW-0863">Zinc-finger</keyword>
<organism evidence="4 5">
    <name type="scientific">Durusdinium trenchii</name>
    <dbReference type="NCBI Taxonomy" id="1381693"/>
    <lineage>
        <taxon>Eukaryota</taxon>
        <taxon>Sar</taxon>
        <taxon>Alveolata</taxon>
        <taxon>Dinophyceae</taxon>
        <taxon>Suessiales</taxon>
        <taxon>Symbiodiniaceae</taxon>
        <taxon>Durusdinium</taxon>
    </lineage>
</organism>
<dbReference type="Proteomes" id="UP001642464">
    <property type="component" value="Unassembled WGS sequence"/>
</dbReference>
<feature type="region of interest" description="Disordered" evidence="2">
    <location>
        <begin position="279"/>
        <end position="308"/>
    </location>
</feature>
<gene>
    <name evidence="4" type="ORF">SCF082_LOCUS21486</name>
</gene>
<keyword evidence="5" id="KW-1185">Reference proteome</keyword>
<feature type="compositionally biased region" description="Acidic residues" evidence="2">
    <location>
        <begin position="279"/>
        <end position="298"/>
    </location>
</feature>
<dbReference type="PROSITE" id="PS50089">
    <property type="entry name" value="ZF_RING_2"/>
    <property type="match status" value="1"/>
</dbReference>
<reference evidence="4 5" key="1">
    <citation type="submission" date="2024-02" db="EMBL/GenBank/DDBJ databases">
        <authorList>
            <person name="Chen Y."/>
            <person name="Shah S."/>
            <person name="Dougan E. K."/>
            <person name="Thang M."/>
            <person name="Chan C."/>
        </authorList>
    </citation>
    <scope>NUCLEOTIDE SEQUENCE [LARGE SCALE GENOMIC DNA]</scope>
</reference>
<dbReference type="EMBL" id="CAXAMM010015247">
    <property type="protein sequence ID" value="CAK9035855.1"/>
    <property type="molecule type" value="Genomic_DNA"/>
</dbReference>
<evidence type="ECO:0000313" key="5">
    <source>
        <dbReference type="Proteomes" id="UP001642464"/>
    </source>
</evidence>
<accession>A0ABP0LC07</accession>
<keyword evidence="1" id="KW-0479">Metal-binding</keyword>
<dbReference type="SMART" id="SM00184">
    <property type="entry name" value="RING"/>
    <property type="match status" value="1"/>
</dbReference>
<dbReference type="Gene3D" id="3.30.40.10">
    <property type="entry name" value="Zinc/RING finger domain, C3HC4 (zinc finger)"/>
    <property type="match status" value="1"/>
</dbReference>
<feature type="domain" description="RING-type" evidence="3">
    <location>
        <begin position="144"/>
        <end position="181"/>
    </location>
</feature>
<sequence length="376" mass="41891">MSEEDTTAIKPENKAFILVSESKAGFEGKEEYEELRRRLKVQKGHEGAVNFLAKIREWGFGKIAVAWRQHFENDGDRELHFKDFCIGLASLGHQGGDAAASSDDFFDTLPRQAQEKPLKAAQWLQWLQLASTNDPFADDSMYNCSLCSEPLMMEATVTTPCNHHFHRVCINRIDSPQCPLCGTSLPFSWFLPADHPCAEHGFRTVTPRSYRPCFAGGPSKGSCGYPLQRPPPARLRGANGSMRSYLHRLIPTVSGVDANEDEDNTPDNAEVVKPIVEEVHEEDDESSSDSNSEDELHEEDAKPHGRQLKQLPVYLYSAVGRMKQISRRGMSGKMAWCQEGEVPLHPRSQSIASQASNGAGDNPRVELFTALFGEQN</sequence>